<reference evidence="1 2" key="1">
    <citation type="submission" date="2020-07" db="EMBL/GenBank/DDBJ databases">
        <title>Endozoicomonas sp. nov., isolated from sediment.</title>
        <authorList>
            <person name="Gu T."/>
        </authorList>
    </citation>
    <scope>NUCLEOTIDE SEQUENCE [LARGE SCALE GENOMIC DNA]</scope>
    <source>
        <strain evidence="1 2">SM1973</strain>
    </source>
</reference>
<organism evidence="1 2">
    <name type="scientific">Spartinivicinus marinus</name>
    <dbReference type="NCBI Taxonomy" id="2994442"/>
    <lineage>
        <taxon>Bacteria</taxon>
        <taxon>Pseudomonadati</taxon>
        <taxon>Pseudomonadota</taxon>
        <taxon>Gammaproteobacteria</taxon>
        <taxon>Oceanospirillales</taxon>
        <taxon>Zooshikellaceae</taxon>
        <taxon>Spartinivicinus</taxon>
    </lineage>
</organism>
<keyword evidence="2" id="KW-1185">Reference proteome</keyword>
<proteinExistence type="predicted"/>
<protein>
    <submittedName>
        <fullName evidence="1">Uncharacterized protein</fullName>
    </submittedName>
</protein>
<dbReference type="AlphaFoldDB" id="A0A853HX20"/>
<dbReference type="EMBL" id="JACCKB010000012">
    <property type="protein sequence ID" value="NYZ66290.1"/>
    <property type="molecule type" value="Genomic_DNA"/>
</dbReference>
<accession>A0A853HX20</accession>
<name>A0A853HX20_9GAMM</name>
<evidence type="ECO:0000313" key="2">
    <source>
        <dbReference type="Proteomes" id="UP000569732"/>
    </source>
</evidence>
<dbReference type="Proteomes" id="UP000569732">
    <property type="component" value="Unassembled WGS sequence"/>
</dbReference>
<comment type="caution">
    <text evidence="1">The sequence shown here is derived from an EMBL/GenBank/DDBJ whole genome shotgun (WGS) entry which is preliminary data.</text>
</comment>
<dbReference type="RefSeq" id="WP_180568318.1">
    <property type="nucleotide sequence ID" value="NZ_JAPJZK010000001.1"/>
</dbReference>
<gene>
    <name evidence="1" type="ORF">H0A36_09725</name>
</gene>
<evidence type="ECO:0000313" key="1">
    <source>
        <dbReference type="EMBL" id="NYZ66290.1"/>
    </source>
</evidence>
<sequence>MRTQCVFMVLRAFVSFRSVPRILSVLNAQRATPYGWIPHFTSVINWTLRIGLACLNQVTESKEPWVAIMDHSIVIGVKKVLVVLRVPIKVFAKKGQALTLSDCECIGLKVSEKTDADTITQQLVSIFELAGSPAVIVKDQAGNLSKGVSQWKQISGVKSVTTIDDIGHVLANALQEQYKESKPLKQFLEAVRKGASRLRQTELAFLLPPKIRVKGRFQSISKLAKWSTKIECLMRVRGRAAVNSPLEKLRKALPGFTQMKTFIEGFSRTTHIVNEVNKVLKNKGLNQRTYRQYCQLSEALPRGSIVRKRLVRWLKSHLAKQAHLGVKQTPLLVSSDIIESLFGKYKHIIERCPLSDINRMVLIIPALCINGMSQQTMLNAFSQTKHEDLARWEQKNISHSLYSNRRAFLENLYV</sequence>